<dbReference type="AlphaFoldDB" id="A0A3N2QDF7"/>
<dbReference type="PANTHER" id="PTHR24118:SF100">
    <property type="entry name" value="FYVE-TYPE DOMAIN-CONTAINING PROTEIN"/>
    <property type="match status" value="1"/>
</dbReference>
<dbReference type="InterPro" id="IPR002110">
    <property type="entry name" value="Ankyrin_rpt"/>
</dbReference>
<dbReference type="SUPFAM" id="SSF48403">
    <property type="entry name" value="Ankyrin repeat"/>
    <property type="match status" value="1"/>
</dbReference>
<accession>A0A3N2QDF7</accession>
<comment type="caution">
    <text evidence="1">The sequence shown here is derived from an EMBL/GenBank/DDBJ whole genome shotgun (WGS) entry which is preliminary data.</text>
</comment>
<organism evidence="1 2">
    <name type="scientific">Candidatus Cardinium hertigii</name>
    <dbReference type="NCBI Taxonomy" id="247481"/>
    <lineage>
        <taxon>Bacteria</taxon>
        <taxon>Pseudomonadati</taxon>
        <taxon>Bacteroidota</taxon>
        <taxon>Cytophagia</taxon>
        <taxon>Cytophagales</taxon>
        <taxon>Amoebophilaceae</taxon>
        <taxon>Candidatus Cardinium</taxon>
    </lineage>
</organism>
<protein>
    <submittedName>
        <fullName evidence="1">Uncharacterized protein</fullName>
    </submittedName>
</protein>
<dbReference type="EMBL" id="RARA01000007">
    <property type="protein sequence ID" value="ROT47836.1"/>
    <property type="molecule type" value="Genomic_DNA"/>
</dbReference>
<name>A0A3N2QDF7_9BACT</name>
<evidence type="ECO:0000313" key="2">
    <source>
        <dbReference type="Proteomes" id="UP000270927"/>
    </source>
</evidence>
<dbReference type="OrthoDB" id="844699at2"/>
<evidence type="ECO:0000313" key="1">
    <source>
        <dbReference type="EMBL" id="ROT47836.1"/>
    </source>
</evidence>
<proteinExistence type="predicted"/>
<gene>
    <name evidence="1" type="ORF">EDM02_00155</name>
</gene>
<dbReference type="SMART" id="SM00248">
    <property type="entry name" value="ANK"/>
    <property type="match status" value="5"/>
</dbReference>
<dbReference type="Gene3D" id="1.25.40.20">
    <property type="entry name" value="Ankyrin repeat-containing domain"/>
    <property type="match status" value="3"/>
</dbReference>
<sequence length="464" mass="52764">MFNSYSYYTIMFKNFFSLIYLLKILKKNSILYQLLFYNSLLMSCSKVGSISKMNTSNRSNNSTSGDLNDIDSTSCKICQGQYCNYYNSKYKEVQHLQELITQIEIDNVEYVENLDEKGILKRIIYYHNSKPINERNIHGLLHIVAMKKLNVKILRLLLKGGLNPNEFNEEGFTALHYACGCDALSIRELVYKTENGLKGERDEMPRKYITKLDKDHIECLLDYRADPNIQDRVGKNTSLHHLLSFTSTSKHDDVTLISDDEETYLECIKALLEKEAKIDIPNEEGRPPLHMLIENAGDSAYTHLATALEKIFNSFMGEVRIRQHNMLNPKVNLVDIVDSDGDTLLHQAVRLKNNALTERIIVFLCMDAQPKDQGGGGAGANRFIKNDFGNTPLHEAARCDNEVAILALTSGLSPENKMAYLNYENSKGKKAVEITLDMAIRKGHASCLEVLSKMHEMYDSSWSL</sequence>
<reference evidence="1 2" key="1">
    <citation type="submission" date="2018-09" db="EMBL/GenBank/DDBJ databases">
        <title>Comparative Genomics of Wolbachia-Cardinium Dual Endosymbiosis in a Plant-Parasitic Nematode.</title>
        <authorList>
            <person name="Brown A.M.V."/>
            <person name="Wasala S.K."/>
            <person name="Howe D.K."/>
            <person name="Peetz A.B."/>
            <person name="Zasada I.A."/>
            <person name="Denver D.R."/>
        </authorList>
    </citation>
    <scope>NUCLEOTIDE SEQUENCE [LARGE SCALE GENOMIC DNA]</scope>
    <source>
        <strain evidence="1 2">Pp_1</strain>
    </source>
</reference>
<dbReference type="PANTHER" id="PTHR24118">
    <property type="entry name" value="POTE ANKYRIN DOMAIN"/>
    <property type="match status" value="1"/>
</dbReference>
<dbReference type="InterPro" id="IPR036770">
    <property type="entry name" value="Ankyrin_rpt-contain_sf"/>
</dbReference>
<dbReference type="Pfam" id="PF12796">
    <property type="entry name" value="Ank_2"/>
    <property type="match status" value="1"/>
</dbReference>
<dbReference type="Proteomes" id="UP000270927">
    <property type="component" value="Unassembled WGS sequence"/>
</dbReference>
<keyword evidence="2" id="KW-1185">Reference proteome</keyword>